<gene>
    <name evidence="2" type="ORF">FRACYDRAFT_217977</name>
</gene>
<name>A0A1E7FEL0_9STRA</name>
<keyword evidence="3" id="KW-1185">Reference proteome</keyword>
<feature type="compositionally biased region" description="Basic and acidic residues" evidence="1">
    <location>
        <begin position="135"/>
        <end position="154"/>
    </location>
</feature>
<accession>A0A1E7FEL0</accession>
<dbReference type="EMBL" id="KV784358">
    <property type="protein sequence ID" value="OEU16609.1"/>
    <property type="molecule type" value="Genomic_DNA"/>
</dbReference>
<evidence type="ECO:0000313" key="3">
    <source>
        <dbReference type="Proteomes" id="UP000095751"/>
    </source>
</evidence>
<evidence type="ECO:0000313" key="2">
    <source>
        <dbReference type="EMBL" id="OEU16609.1"/>
    </source>
</evidence>
<dbReference type="Proteomes" id="UP000095751">
    <property type="component" value="Unassembled WGS sequence"/>
</dbReference>
<feature type="region of interest" description="Disordered" evidence="1">
    <location>
        <begin position="134"/>
        <end position="170"/>
    </location>
</feature>
<sequence>MSGRDIIKRKSLKFLAPPKHNSTSTALHVQKTTIRHREVTEIAATEKEKDNTYKGQQFTWPLGNEKSGEKLICQIPLQSISDASRKGGNVQIQWQKMKNDLNLNVSASTVEGTDDDDVCFRLYDGKSNKIVVVGEGHDTSGKRNSEDQSKKIKEQVLASDNESAKRHRVN</sequence>
<evidence type="ECO:0000256" key="1">
    <source>
        <dbReference type="SAM" id="MobiDB-lite"/>
    </source>
</evidence>
<organism evidence="2 3">
    <name type="scientific">Fragilariopsis cylindrus CCMP1102</name>
    <dbReference type="NCBI Taxonomy" id="635003"/>
    <lineage>
        <taxon>Eukaryota</taxon>
        <taxon>Sar</taxon>
        <taxon>Stramenopiles</taxon>
        <taxon>Ochrophyta</taxon>
        <taxon>Bacillariophyta</taxon>
        <taxon>Bacillariophyceae</taxon>
        <taxon>Bacillariophycidae</taxon>
        <taxon>Bacillariales</taxon>
        <taxon>Bacillariaceae</taxon>
        <taxon>Fragilariopsis</taxon>
    </lineage>
</organism>
<dbReference type="InParanoid" id="A0A1E7FEL0"/>
<protein>
    <submittedName>
        <fullName evidence="2">Uncharacterized protein</fullName>
    </submittedName>
</protein>
<proteinExistence type="predicted"/>
<reference evidence="2 3" key="1">
    <citation type="submission" date="2016-09" db="EMBL/GenBank/DDBJ databases">
        <title>Extensive genetic diversity and differential bi-allelic expression allows diatom success in the polar Southern Ocean.</title>
        <authorList>
            <consortium name="DOE Joint Genome Institute"/>
            <person name="Mock T."/>
            <person name="Otillar R.P."/>
            <person name="Strauss J."/>
            <person name="Dupont C."/>
            <person name="Frickenhaus S."/>
            <person name="Maumus F."/>
            <person name="Mcmullan M."/>
            <person name="Sanges R."/>
            <person name="Schmutz J."/>
            <person name="Toseland A."/>
            <person name="Valas R."/>
            <person name="Veluchamy A."/>
            <person name="Ward B.J."/>
            <person name="Allen A."/>
            <person name="Barry K."/>
            <person name="Falciatore A."/>
            <person name="Ferrante M."/>
            <person name="Fortunato A.E."/>
            <person name="Gloeckner G."/>
            <person name="Gruber A."/>
            <person name="Hipkin R."/>
            <person name="Janech M."/>
            <person name="Kroth P."/>
            <person name="Leese F."/>
            <person name="Lindquist E."/>
            <person name="Lyon B.R."/>
            <person name="Martin J."/>
            <person name="Mayer C."/>
            <person name="Parker M."/>
            <person name="Quesneville H."/>
            <person name="Raymond J."/>
            <person name="Uhlig C."/>
            <person name="Valentin K.U."/>
            <person name="Worden A.Z."/>
            <person name="Armbrust E.V."/>
            <person name="Bowler C."/>
            <person name="Green B."/>
            <person name="Moulton V."/>
            <person name="Van Oosterhout C."/>
            <person name="Grigoriev I."/>
        </authorList>
    </citation>
    <scope>NUCLEOTIDE SEQUENCE [LARGE SCALE GENOMIC DNA]</scope>
    <source>
        <strain evidence="2 3">CCMP1102</strain>
    </source>
</reference>
<dbReference type="KEGG" id="fcy:FRACYDRAFT_217977"/>
<dbReference type="AlphaFoldDB" id="A0A1E7FEL0"/>